<evidence type="ECO:0000256" key="1">
    <source>
        <dbReference type="SAM" id="Phobius"/>
    </source>
</evidence>
<keyword evidence="1" id="KW-0812">Transmembrane</keyword>
<comment type="caution">
    <text evidence="2">The sequence shown here is derived from an EMBL/GenBank/DDBJ whole genome shotgun (WGS) entry which is preliminary data.</text>
</comment>
<dbReference type="EMBL" id="SORZ01000001">
    <property type="protein sequence ID" value="TPW35885.1"/>
    <property type="molecule type" value="Genomic_DNA"/>
</dbReference>
<feature type="transmembrane region" description="Helical" evidence="1">
    <location>
        <begin position="202"/>
        <end position="221"/>
    </location>
</feature>
<organism evidence="2 3">
    <name type="scientific">Oecophyllibacter saccharovorans</name>
    <dbReference type="NCBI Taxonomy" id="2558360"/>
    <lineage>
        <taxon>Bacteria</taxon>
        <taxon>Pseudomonadati</taxon>
        <taxon>Pseudomonadota</taxon>
        <taxon>Alphaproteobacteria</taxon>
        <taxon>Acetobacterales</taxon>
        <taxon>Acetobacteraceae</taxon>
        <taxon>Oecophyllibacter</taxon>
    </lineage>
</organism>
<feature type="transmembrane region" description="Helical" evidence="1">
    <location>
        <begin position="176"/>
        <end position="196"/>
    </location>
</feature>
<feature type="transmembrane region" description="Helical" evidence="1">
    <location>
        <begin position="51"/>
        <end position="75"/>
    </location>
</feature>
<dbReference type="Proteomes" id="UP000315037">
    <property type="component" value="Unassembled WGS sequence"/>
</dbReference>
<feature type="transmembrane region" description="Helical" evidence="1">
    <location>
        <begin position="233"/>
        <end position="251"/>
    </location>
</feature>
<accession>A0A506URB2</accession>
<reference evidence="2 3" key="1">
    <citation type="submission" date="2019-03" db="EMBL/GenBank/DDBJ databases">
        <title>The complete genome sequence of Neokomagataea sp. Jb2 NBRC113641.</title>
        <authorList>
            <person name="Chua K.-O."/>
            <person name="Chan K.-G."/>
            <person name="See-Too W.-S."/>
        </authorList>
    </citation>
    <scope>NUCLEOTIDE SEQUENCE [LARGE SCALE GENOMIC DNA]</scope>
    <source>
        <strain evidence="2 3">Jb2</strain>
    </source>
</reference>
<proteinExistence type="predicted"/>
<dbReference type="RefSeq" id="WP_165600295.1">
    <property type="nucleotide sequence ID" value="NZ_SORZ01000001.1"/>
</dbReference>
<evidence type="ECO:0000313" key="2">
    <source>
        <dbReference type="EMBL" id="TPW35885.1"/>
    </source>
</evidence>
<name>A0A506URB2_9PROT</name>
<sequence>MAMGALVALALPGLAPCVSGGAGIQGGPMPAGVWARLSGDMAALTSVLAQGWLPSVWLSDPLFLGLLLLATTAFLGTGRSTAARQRASLGGAVLVLCVTESLFVLAAPGVTGLDGVRYLLHEGANPGLSGTSACCGLALAFTGAFPRLNAFHKGDEGSGEEELGIIRQIFDERASLLSFLQIGWLLYLGDLLLPGLSGETPGMALLAFLGRLGGALGLLLVLEATRTERNARLAALMAGLAFLLALSGRFAA</sequence>
<keyword evidence="1" id="KW-0472">Membrane</keyword>
<keyword evidence="1" id="KW-1133">Transmembrane helix</keyword>
<feature type="transmembrane region" description="Helical" evidence="1">
    <location>
        <begin position="127"/>
        <end position="145"/>
    </location>
</feature>
<keyword evidence="3" id="KW-1185">Reference proteome</keyword>
<feature type="transmembrane region" description="Helical" evidence="1">
    <location>
        <begin position="87"/>
        <end position="107"/>
    </location>
</feature>
<gene>
    <name evidence="2" type="ORF">E3202_02900</name>
</gene>
<evidence type="ECO:0000313" key="3">
    <source>
        <dbReference type="Proteomes" id="UP000315037"/>
    </source>
</evidence>
<dbReference type="AlphaFoldDB" id="A0A506URB2"/>
<protein>
    <submittedName>
        <fullName evidence="2">Uncharacterized protein</fullName>
    </submittedName>
</protein>